<sequence length="92" mass="10862">MIDAWRFGVRFWYTPIRFGNWPPKYSQEQRFFSYDAWLRYAHFLFWFSGIFASTNDFGAGLGLLFPIVGFIPYSIGVLGEKERPTFDTQLTT</sequence>
<accession>A0A6G1JDG0</accession>
<reference evidence="2" key="1">
    <citation type="journal article" date="2020" name="Stud. Mycol.">
        <title>101 Dothideomycetes genomes: a test case for predicting lifestyles and emergence of pathogens.</title>
        <authorList>
            <person name="Haridas S."/>
            <person name="Albert R."/>
            <person name="Binder M."/>
            <person name="Bloem J."/>
            <person name="Labutti K."/>
            <person name="Salamov A."/>
            <person name="Andreopoulos B."/>
            <person name="Baker S."/>
            <person name="Barry K."/>
            <person name="Bills G."/>
            <person name="Bluhm B."/>
            <person name="Cannon C."/>
            <person name="Castanera R."/>
            <person name="Culley D."/>
            <person name="Daum C."/>
            <person name="Ezra D."/>
            <person name="Gonzalez J."/>
            <person name="Henrissat B."/>
            <person name="Kuo A."/>
            <person name="Liang C."/>
            <person name="Lipzen A."/>
            <person name="Lutzoni F."/>
            <person name="Magnuson J."/>
            <person name="Mondo S."/>
            <person name="Nolan M."/>
            <person name="Ohm R."/>
            <person name="Pangilinan J."/>
            <person name="Park H.-J."/>
            <person name="Ramirez L."/>
            <person name="Alfaro M."/>
            <person name="Sun H."/>
            <person name="Tritt A."/>
            <person name="Yoshinaga Y."/>
            <person name="Zwiers L.-H."/>
            <person name="Turgeon B."/>
            <person name="Goodwin S."/>
            <person name="Spatafora J."/>
            <person name="Crous P."/>
            <person name="Grigoriev I."/>
        </authorList>
    </citation>
    <scope>NUCLEOTIDE SEQUENCE</scope>
    <source>
        <strain evidence="2">CBS 122367</strain>
    </source>
</reference>
<keyword evidence="1" id="KW-1133">Transmembrane helix</keyword>
<evidence type="ECO:0000313" key="2">
    <source>
        <dbReference type="EMBL" id="KAF2688169.1"/>
    </source>
</evidence>
<name>A0A6G1JDG0_9PLEO</name>
<evidence type="ECO:0000313" key="3">
    <source>
        <dbReference type="Proteomes" id="UP000799291"/>
    </source>
</evidence>
<organism evidence="2 3">
    <name type="scientific">Lentithecium fluviatile CBS 122367</name>
    <dbReference type="NCBI Taxonomy" id="1168545"/>
    <lineage>
        <taxon>Eukaryota</taxon>
        <taxon>Fungi</taxon>
        <taxon>Dikarya</taxon>
        <taxon>Ascomycota</taxon>
        <taxon>Pezizomycotina</taxon>
        <taxon>Dothideomycetes</taxon>
        <taxon>Pleosporomycetidae</taxon>
        <taxon>Pleosporales</taxon>
        <taxon>Massarineae</taxon>
        <taxon>Lentitheciaceae</taxon>
        <taxon>Lentithecium</taxon>
    </lineage>
</organism>
<dbReference type="EMBL" id="MU005574">
    <property type="protein sequence ID" value="KAF2688169.1"/>
    <property type="molecule type" value="Genomic_DNA"/>
</dbReference>
<evidence type="ECO:0000256" key="1">
    <source>
        <dbReference type="SAM" id="Phobius"/>
    </source>
</evidence>
<proteinExistence type="predicted"/>
<protein>
    <submittedName>
        <fullName evidence="2">Uncharacterized protein</fullName>
    </submittedName>
</protein>
<feature type="transmembrane region" description="Helical" evidence="1">
    <location>
        <begin position="36"/>
        <end position="53"/>
    </location>
</feature>
<dbReference type="AlphaFoldDB" id="A0A6G1JDG0"/>
<keyword evidence="3" id="KW-1185">Reference proteome</keyword>
<dbReference type="Proteomes" id="UP000799291">
    <property type="component" value="Unassembled WGS sequence"/>
</dbReference>
<keyword evidence="1" id="KW-0472">Membrane</keyword>
<feature type="transmembrane region" description="Helical" evidence="1">
    <location>
        <begin position="59"/>
        <end position="79"/>
    </location>
</feature>
<gene>
    <name evidence="2" type="ORF">K458DRAFT_175943</name>
</gene>
<keyword evidence="1" id="KW-0812">Transmembrane</keyword>